<gene>
    <name evidence="2" type="ORF">NCTC12264_01295</name>
</gene>
<evidence type="ECO:0000313" key="3">
    <source>
        <dbReference type="Proteomes" id="UP000254161"/>
    </source>
</evidence>
<dbReference type="EMBL" id="UFUZ01000001">
    <property type="protein sequence ID" value="SUX27051.1"/>
    <property type="molecule type" value="Genomic_DNA"/>
</dbReference>
<accession>A0A381EJ70</accession>
<protein>
    <submittedName>
        <fullName evidence="2">Uncharacterized protein</fullName>
    </submittedName>
</protein>
<evidence type="ECO:0000313" key="2">
    <source>
        <dbReference type="EMBL" id="SUX27051.1"/>
    </source>
</evidence>
<keyword evidence="1" id="KW-0175">Coiled coil</keyword>
<organism evidence="2 3">
    <name type="scientific">Campylobacter upsaliensis</name>
    <dbReference type="NCBI Taxonomy" id="28080"/>
    <lineage>
        <taxon>Bacteria</taxon>
        <taxon>Pseudomonadati</taxon>
        <taxon>Campylobacterota</taxon>
        <taxon>Epsilonproteobacteria</taxon>
        <taxon>Campylobacterales</taxon>
        <taxon>Campylobacteraceae</taxon>
        <taxon>Campylobacter</taxon>
    </lineage>
</organism>
<name>A0A381EJ70_CAMUP</name>
<dbReference type="AlphaFoldDB" id="A0A381EJ70"/>
<sequence length="252" mass="29309">MQEEVKGGLIPSKEDFYNELKELLKDNAKWVEQVKMSLAVLAHLYDSFLKIENKYDTSLKECAKIASQVREEYLKIEALSVKLGQDILKFSEEARGLLENMSLKESAVLEALEKCEHLAHEMEVYFSEIENFRIKLELFKEEMAEFNEAFNAQKSEVYKHIEDFKEEFAQDKARLEKIINDANADLTALRTEIALEKKELLSKKEEVKLELESLAKRHFSAIYTHIFDIERVLMEKGVVSLEQQPLHSTKEA</sequence>
<reference evidence="2 3" key="1">
    <citation type="submission" date="2018-06" db="EMBL/GenBank/DDBJ databases">
        <authorList>
            <consortium name="Pathogen Informatics"/>
            <person name="Doyle S."/>
        </authorList>
    </citation>
    <scope>NUCLEOTIDE SEQUENCE [LARGE SCALE GENOMIC DNA]</scope>
    <source>
        <strain evidence="2 3">NCTC12264</strain>
    </source>
</reference>
<feature type="coiled-coil region" evidence="1">
    <location>
        <begin position="129"/>
        <end position="217"/>
    </location>
</feature>
<dbReference type="RefSeq" id="WP_115630404.1">
    <property type="nucleotide sequence ID" value="NZ_UFUZ01000001.1"/>
</dbReference>
<evidence type="ECO:0000256" key="1">
    <source>
        <dbReference type="SAM" id="Coils"/>
    </source>
</evidence>
<proteinExistence type="predicted"/>
<dbReference type="Proteomes" id="UP000254161">
    <property type="component" value="Unassembled WGS sequence"/>
</dbReference>